<dbReference type="InterPro" id="IPR015947">
    <property type="entry name" value="PUA-like_sf"/>
</dbReference>
<feature type="region of interest" description="Disordered" evidence="1">
    <location>
        <begin position="29"/>
        <end position="63"/>
    </location>
</feature>
<gene>
    <name evidence="3" type="ORF">ACHAXA_005949</name>
</gene>
<reference evidence="3 4" key="1">
    <citation type="submission" date="2024-10" db="EMBL/GenBank/DDBJ databases">
        <title>Updated reference genomes for cyclostephanoid diatoms.</title>
        <authorList>
            <person name="Roberts W.R."/>
            <person name="Alverson A.J."/>
        </authorList>
    </citation>
    <scope>NUCLEOTIDE SEQUENCE [LARGE SCALE GENOMIC DNA]</scope>
    <source>
        <strain evidence="3 4">AJA228-03</strain>
    </source>
</reference>
<evidence type="ECO:0000256" key="2">
    <source>
        <dbReference type="SAM" id="SignalP"/>
    </source>
</evidence>
<feature type="region of interest" description="Disordered" evidence="1">
    <location>
        <begin position="505"/>
        <end position="555"/>
    </location>
</feature>
<feature type="compositionally biased region" description="Low complexity" evidence="1">
    <location>
        <begin position="30"/>
        <end position="63"/>
    </location>
</feature>
<keyword evidence="4" id="KW-1185">Reference proteome</keyword>
<dbReference type="Proteomes" id="UP001530377">
    <property type="component" value="Unassembled WGS sequence"/>
</dbReference>
<accession>A0ABD3SE16</accession>
<proteinExistence type="predicted"/>
<sequence>MNGRVALPLSFILCTSSTLSYLTHAFVNDPSSSSSGRLVPPSSPPSRVVDVSGVGDDRPSAASLSSSIVRSWPRCSYSSSSSTFLRMAAGGGEDDDGEAEDDYYREDDELNPLSRGIDSVSWLPSVTGTRKPPMRSVLDGGGADEGGVGGVGGNIETLPLFPLGGIVYTPNSEHVLNIFEPRYRQMYNDILMNGSKRFVVSMCHPAEEGRFAKVGVLFSLEELKEVSEMTGDRVKYICNHRVTGRVRLHEVLNPEAWESRDTYLKVRGTIIDDTGHLNREKEENDNDDDDDEGGMVDGVDESIAKRLVMAVKKAATADDVLERRTPEEEALAKSFGDLVELQHELGEDVRFTRASVRSFGVADGTDVDPNLWTSIRLWQSYAEQRLVAGQNEMQKEFQERLVDYLRKEMEKKGEGKNIGGKKSGGEELPSAIGFQDLSPELQSELIDLQKRMTAELKPLMLEQTLSMQKILEAEDHEDRVRLMSYFVEAERKRLQAKKMLKNMFKGSPSAVVASKEGGGELRKAAESPPTTTQSTKARGEEDPKSQFFADDGAFQ</sequence>
<evidence type="ECO:0000313" key="3">
    <source>
        <dbReference type="EMBL" id="KAL3822784.1"/>
    </source>
</evidence>
<dbReference type="SUPFAM" id="SSF88697">
    <property type="entry name" value="PUA domain-like"/>
    <property type="match status" value="1"/>
</dbReference>
<comment type="caution">
    <text evidence="3">The sequence shown here is derived from an EMBL/GenBank/DDBJ whole genome shotgun (WGS) entry which is preliminary data.</text>
</comment>
<keyword evidence="2" id="KW-0732">Signal</keyword>
<feature type="compositionally biased region" description="Acidic residues" evidence="1">
    <location>
        <begin position="283"/>
        <end position="296"/>
    </location>
</feature>
<dbReference type="PANTHER" id="PTHR46732">
    <property type="entry name" value="ATP-DEPENDENT PROTEASE LA (LON) DOMAIN PROTEIN"/>
    <property type="match status" value="1"/>
</dbReference>
<feature type="signal peptide" evidence="2">
    <location>
        <begin position="1"/>
        <end position="25"/>
    </location>
</feature>
<feature type="region of interest" description="Disordered" evidence="1">
    <location>
        <begin position="124"/>
        <end position="149"/>
    </location>
</feature>
<dbReference type="AlphaFoldDB" id="A0ABD3SE16"/>
<dbReference type="PANTHER" id="PTHR46732:SF8">
    <property type="entry name" value="ATP-DEPENDENT PROTEASE LA (LON) DOMAIN PROTEIN"/>
    <property type="match status" value="1"/>
</dbReference>
<protein>
    <recommendedName>
        <fullName evidence="5">Lon N-terminal domain-containing protein</fullName>
    </recommendedName>
</protein>
<organism evidence="3 4">
    <name type="scientific">Cyclostephanos tholiformis</name>
    <dbReference type="NCBI Taxonomy" id="382380"/>
    <lineage>
        <taxon>Eukaryota</taxon>
        <taxon>Sar</taxon>
        <taxon>Stramenopiles</taxon>
        <taxon>Ochrophyta</taxon>
        <taxon>Bacillariophyta</taxon>
        <taxon>Coscinodiscophyceae</taxon>
        <taxon>Thalassiosirophycidae</taxon>
        <taxon>Stephanodiscales</taxon>
        <taxon>Stephanodiscaceae</taxon>
        <taxon>Cyclostephanos</taxon>
    </lineage>
</organism>
<evidence type="ECO:0008006" key="5">
    <source>
        <dbReference type="Google" id="ProtNLM"/>
    </source>
</evidence>
<dbReference type="InterPro" id="IPR046336">
    <property type="entry name" value="Lon_prtase_N_sf"/>
</dbReference>
<feature type="region of interest" description="Disordered" evidence="1">
    <location>
        <begin position="275"/>
        <end position="296"/>
    </location>
</feature>
<evidence type="ECO:0000313" key="4">
    <source>
        <dbReference type="Proteomes" id="UP001530377"/>
    </source>
</evidence>
<feature type="compositionally biased region" description="Gly residues" evidence="1">
    <location>
        <begin position="139"/>
        <end position="149"/>
    </location>
</feature>
<feature type="chain" id="PRO_5044746379" description="Lon N-terminal domain-containing protein" evidence="2">
    <location>
        <begin position="26"/>
        <end position="555"/>
    </location>
</feature>
<dbReference type="EMBL" id="JALLPB020000054">
    <property type="protein sequence ID" value="KAL3822784.1"/>
    <property type="molecule type" value="Genomic_DNA"/>
</dbReference>
<name>A0ABD3SE16_9STRA</name>
<dbReference type="Gene3D" id="2.30.130.40">
    <property type="entry name" value="LON domain-like"/>
    <property type="match status" value="1"/>
</dbReference>
<evidence type="ECO:0000256" key="1">
    <source>
        <dbReference type="SAM" id="MobiDB-lite"/>
    </source>
</evidence>